<dbReference type="EMBL" id="AMQN01029124">
    <property type="status" value="NOT_ANNOTATED_CDS"/>
    <property type="molecule type" value="Genomic_DNA"/>
</dbReference>
<keyword evidence="3 11" id="KW-0894">Sodium channel</keyword>
<evidence type="ECO:0000313" key="13">
    <source>
        <dbReference type="EMBL" id="ELT94546.1"/>
    </source>
</evidence>
<dbReference type="HOGENOM" id="CLU_1691122_0_0_1"/>
<name>R7TST4_CAPTE</name>
<comment type="similarity">
    <text evidence="11">Belongs to the amiloride-sensitive sodium channel (TC 1.A.6) family.</text>
</comment>
<sequence length="156" mass="17748">MQNLTLGEDKQNRSRTSHSEENLRNFTQFLDSKYGNCYAFHLKEKVSQEYPYLHTIHIGPEYGLTLTLYAEQKEYLPDITDALGFRVMVHNATRMPFPEDEGFNISPGFKTSVGIKKKAVSRAEQPYGSCVNIDKKGNEARNAFISEIPTIGYTSD</sequence>
<accession>R7TST4</accession>
<evidence type="ECO:0000256" key="12">
    <source>
        <dbReference type="SAM" id="MobiDB-lite"/>
    </source>
</evidence>
<dbReference type="GO" id="GO:0015280">
    <property type="term" value="F:ligand-gated sodium channel activity"/>
    <property type="evidence" value="ECO:0007669"/>
    <property type="project" value="TreeGrafter"/>
</dbReference>
<reference evidence="13 15" key="2">
    <citation type="journal article" date="2013" name="Nature">
        <title>Insights into bilaterian evolution from three spiralian genomes.</title>
        <authorList>
            <person name="Simakov O."/>
            <person name="Marletaz F."/>
            <person name="Cho S.J."/>
            <person name="Edsinger-Gonzales E."/>
            <person name="Havlak P."/>
            <person name="Hellsten U."/>
            <person name="Kuo D.H."/>
            <person name="Larsson T."/>
            <person name="Lv J."/>
            <person name="Arendt D."/>
            <person name="Savage R."/>
            <person name="Osoegawa K."/>
            <person name="de Jong P."/>
            <person name="Grimwood J."/>
            <person name="Chapman J.A."/>
            <person name="Shapiro H."/>
            <person name="Aerts A."/>
            <person name="Otillar R.P."/>
            <person name="Terry A.Y."/>
            <person name="Boore J.L."/>
            <person name="Grigoriev I.V."/>
            <person name="Lindberg D.R."/>
            <person name="Seaver E.C."/>
            <person name="Weisblat D.A."/>
            <person name="Putnam N.H."/>
            <person name="Rokhsar D.S."/>
        </authorList>
    </citation>
    <scope>NUCLEOTIDE SEQUENCE</scope>
    <source>
        <strain evidence="13 15">I ESC-2004</strain>
    </source>
</reference>
<keyword evidence="10 11" id="KW-0407">Ion channel</keyword>
<organism evidence="13">
    <name type="scientific">Capitella teleta</name>
    <name type="common">Polychaete worm</name>
    <dbReference type="NCBI Taxonomy" id="283909"/>
    <lineage>
        <taxon>Eukaryota</taxon>
        <taxon>Metazoa</taxon>
        <taxon>Spiralia</taxon>
        <taxon>Lophotrochozoa</taxon>
        <taxon>Annelida</taxon>
        <taxon>Polychaeta</taxon>
        <taxon>Sedentaria</taxon>
        <taxon>Scolecida</taxon>
        <taxon>Capitellidae</taxon>
        <taxon>Capitella</taxon>
    </lineage>
</organism>
<gene>
    <name evidence="13" type="ORF">CAPTEDRAFT_212309</name>
</gene>
<protein>
    <submittedName>
        <fullName evidence="13 14">Uncharacterized protein</fullName>
    </submittedName>
</protein>
<evidence type="ECO:0000313" key="14">
    <source>
        <dbReference type="EnsemblMetazoa" id="CapteP212309"/>
    </source>
</evidence>
<dbReference type="AlphaFoldDB" id="R7TST4"/>
<dbReference type="Gene3D" id="2.60.470.10">
    <property type="entry name" value="Acid-sensing ion channels like domains"/>
    <property type="match status" value="1"/>
</dbReference>
<dbReference type="GO" id="GO:0005886">
    <property type="term" value="C:plasma membrane"/>
    <property type="evidence" value="ECO:0007669"/>
    <property type="project" value="TreeGrafter"/>
</dbReference>
<keyword evidence="5" id="KW-1133">Transmembrane helix</keyword>
<keyword evidence="2 11" id="KW-0813">Transport</keyword>
<evidence type="ECO:0000256" key="9">
    <source>
        <dbReference type="ARBA" id="ARBA00023201"/>
    </source>
</evidence>
<evidence type="ECO:0000256" key="8">
    <source>
        <dbReference type="ARBA" id="ARBA00023136"/>
    </source>
</evidence>
<reference evidence="14" key="3">
    <citation type="submission" date="2015-06" db="UniProtKB">
        <authorList>
            <consortium name="EnsemblMetazoa"/>
        </authorList>
    </citation>
    <scope>IDENTIFICATION</scope>
</reference>
<evidence type="ECO:0000256" key="5">
    <source>
        <dbReference type="ARBA" id="ARBA00022989"/>
    </source>
</evidence>
<feature type="region of interest" description="Disordered" evidence="12">
    <location>
        <begin position="1"/>
        <end position="20"/>
    </location>
</feature>
<dbReference type="PANTHER" id="PTHR11690">
    <property type="entry name" value="AMILORIDE-SENSITIVE SODIUM CHANNEL-RELATED"/>
    <property type="match status" value="1"/>
</dbReference>
<dbReference type="PRINTS" id="PR01078">
    <property type="entry name" value="AMINACHANNEL"/>
</dbReference>
<dbReference type="EnsemblMetazoa" id="CapteT212309">
    <property type="protein sequence ID" value="CapteP212309"/>
    <property type="gene ID" value="CapteG212309"/>
</dbReference>
<keyword evidence="7 11" id="KW-0406">Ion transport</keyword>
<evidence type="ECO:0000256" key="3">
    <source>
        <dbReference type="ARBA" id="ARBA00022461"/>
    </source>
</evidence>
<comment type="subcellular location">
    <subcellularLocation>
        <location evidence="1">Membrane</location>
        <topology evidence="1">Multi-pass membrane protein</topology>
    </subcellularLocation>
</comment>
<reference evidence="15" key="1">
    <citation type="submission" date="2012-12" db="EMBL/GenBank/DDBJ databases">
        <authorList>
            <person name="Hellsten U."/>
            <person name="Grimwood J."/>
            <person name="Chapman J.A."/>
            <person name="Shapiro H."/>
            <person name="Aerts A."/>
            <person name="Otillar R.P."/>
            <person name="Terry A.Y."/>
            <person name="Boore J.L."/>
            <person name="Simakov O."/>
            <person name="Marletaz F."/>
            <person name="Cho S.-J."/>
            <person name="Edsinger-Gonzales E."/>
            <person name="Havlak P."/>
            <person name="Kuo D.-H."/>
            <person name="Larsson T."/>
            <person name="Lv J."/>
            <person name="Arendt D."/>
            <person name="Savage R."/>
            <person name="Osoegawa K."/>
            <person name="de Jong P."/>
            <person name="Lindberg D.R."/>
            <person name="Seaver E.C."/>
            <person name="Weisblat D.A."/>
            <person name="Putnam N.H."/>
            <person name="Grigoriev I.V."/>
            <person name="Rokhsar D.S."/>
        </authorList>
    </citation>
    <scope>NUCLEOTIDE SEQUENCE</scope>
    <source>
        <strain evidence="15">I ESC-2004</strain>
    </source>
</reference>
<evidence type="ECO:0000256" key="7">
    <source>
        <dbReference type="ARBA" id="ARBA00023065"/>
    </source>
</evidence>
<evidence type="ECO:0000256" key="6">
    <source>
        <dbReference type="ARBA" id="ARBA00023053"/>
    </source>
</evidence>
<feature type="non-terminal residue" evidence="13">
    <location>
        <position position="156"/>
    </location>
</feature>
<dbReference type="Proteomes" id="UP000014760">
    <property type="component" value="Unassembled WGS sequence"/>
</dbReference>
<keyword evidence="8" id="KW-0472">Membrane</keyword>
<dbReference type="Pfam" id="PF00858">
    <property type="entry name" value="ASC"/>
    <property type="match status" value="1"/>
</dbReference>
<dbReference type="EMBL" id="KB309384">
    <property type="protein sequence ID" value="ELT94546.1"/>
    <property type="molecule type" value="Genomic_DNA"/>
</dbReference>
<keyword evidence="6" id="KW-0915">Sodium</keyword>
<dbReference type="OrthoDB" id="6021021at2759"/>
<dbReference type="OMA" id="AMELSAY"/>
<evidence type="ECO:0000256" key="11">
    <source>
        <dbReference type="RuleBase" id="RU000679"/>
    </source>
</evidence>
<dbReference type="STRING" id="283909.R7TST4"/>
<evidence type="ECO:0000256" key="1">
    <source>
        <dbReference type="ARBA" id="ARBA00004141"/>
    </source>
</evidence>
<keyword evidence="15" id="KW-1185">Reference proteome</keyword>
<dbReference type="PANTHER" id="PTHR11690:SF248">
    <property type="entry name" value="PICKPOCKET 17, ISOFORM A"/>
    <property type="match status" value="1"/>
</dbReference>
<dbReference type="InterPro" id="IPR001873">
    <property type="entry name" value="ENaC"/>
</dbReference>
<evidence type="ECO:0000256" key="2">
    <source>
        <dbReference type="ARBA" id="ARBA00022448"/>
    </source>
</evidence>
<evidence type="ECO:0000256" key="10">
    <source>
        <dbReference type="ARBA" id="ARBA00023303"/>
    </source>
</evidence>
<keyword evidence="4 11" id="KW-0812">Transmembrane</keyword>
<keyword evidence="9 11" id="KW-0739">Sodium transport</keyword>
<proteinExistence type="inferred from homology"/>
<evidence type="ECO:0000256" key="4">
    <source>
        <dbReference type="ARBA" id="ARBA00022692"/>
    </source>
</evidence>
<evidence type="ECO:0000313" key="15">
    <source>
        <dbReference type="Proteomes" id="UP000014760"/>
    </source>
</evidence>
<feature type="compositionally biased region" description="Basic and acidic residues" evidence="12">
    <location>
        <begin position="7"/>
        <end position="20"/>
    </location>
</feature>